<dbReference type="Proteomes" id="UP000257109">
    <property type="component" value="Unassembled WGS sequence"/>
</dbReference>
<dbReference type="EMBL" id="QJKJ01004065">
    <property type="protein sequence ID" value="RDX95682.1"/>
    <property type="molecule type" value="Genomic_DNA"/>
</dbReference>
<sequence>MTKFGHSLLGYWTIELVGRDGVGWPGRLSWAKTPDELRSILVKINIPLLDVIKQIPKYIKFLKELCIHKWKKMKGSVEYCQRNVEILESSLFHVPLATVPLPMPCWTWELQLMRSQICPCPSQRANLPSRLLCARYGGLDIREDPP</sequence>
<evidence type="ECO:0000313" key="2">
    <source>
        <dbReference type="Proteomes" id="UP000257109"/>
    </source>
</evidence>
<keyword evidence="2" id="KW-1185">Reference proteome</keyword>
<dbReference type="AlphaFoldDB" id="A0A371GYN4"/>
<accession>A0A371GYN4</accession>
<comment type="caution">
    <text evidence="1">The sequence shown here is derived from an EMBL/GenBank/DDBJ whole genome shotgun (WGS) entry which is preliminary data.</text>
</comment>
<name>A0A371GYN4_MUCPR</name>
<dbReference type="OrthoDB" id="778454at2759"/>
<reference evidence="1" key="1">
    <citation type="submission" date="2018-05" db="EMBL/GenBank/DDBJ databases">
        <title>Draft genome of Mucuna pruriens seed.</title>
        <authorList>
            <person name="Nnadi N.E."/>
            <person name="Vos R."/>
            <person name="Hasami M.H."/>
            <person name="Devisetty U.K."/>
            <person name="Aguiy J.C."/>
        </authorList>
    </citation>
    <scope>NUCLEOTIDE SEQUENCE [LARGE SCALE GENOMIC DNA]</scope>
    <source>
        <strain evidence="1">JCA_2017</strain>
    </source>
</reference>
<protein>
    <submittedName>
        <fullName evidence="1">Uncharacterized protein</fullName>
    </submittedName>
</protein>
<gene>
    <name evidence="1" type="ORF">CR513_21762</name>
</gene>
<organism evidence="1 2">
    <name type="scientific">Mucuna pruriens</name>
    <name type="common">Velvet bean</name>
    <name type="synonym">Dolichos pruriens</name>
    <dbReference type="NCBI Taxonomy" id="157652"/>
    <lineage>
        <taxon>Eukaryota</taxon>
        <taxon>Viridiplantae</taxon>
        <taxon>Streptophyta</taxon>
        <taxon>Embryophyta</taxon>
        <taxon>Tracheophyta</taxon>
        <taxon>Spermatophyta</taxon>
        <taxon>Magnoliopsida</taxon>
        <taxon>eudicotyledons</taxon>
        <taxon>Gunneridae</taxon>
        <taxon>Pentapetalae</taxon>
        <taxon>rosids</taxon>
        <taxon>fabids</taxon>
        <taxon>Fabales</taxon>
        <taxon>Fabaceae</taxon>
        <taxon>Papilionoideae</taxon>
        <taxon>50 kb inversion clade</taxon>
        <taxon>NPAAA clade</taxon>
        <taxon>indigoferoid/millettioid clade</taxon>
        <taxon>Phaseoleae</taxon>
        <taxon>Mucuna</taxon>
    </lineage>
</organism>
<proteinExistence type="predicted"/>
<feature type="non-terminal residue" evidence="1">
    <location>
        <position position="1"/>
    </location>
</feature>
<evidence type="ECO:0000313" key="1">
    <source>
        <dbReference type="EMBL" id="RDX95682.1"/>
    </source>
</evidence>